<keyword evidence="1" id="KW-0472">Membrane</keyword>
<dbReference type="Proteomes" id="UP000199019">
    <property type="component" value="Unassembled WGS sequence"/>
</dbReference>
<accession>A0A1H9QSD6</accession>
<evidence type="ECO:0000313" key="3">
    <source>
        <dbReference type="Proteomes" id="UP000199019"/>
    </source>
</evidence>
<keyword evidence="3" id="KW-1185">Reference proteome</keyword>
<gene>
    <name evidence="2" type="ORF">SAMN05216199_0733</name>
</gene>
<dbReference type="AlphaFoldDB" id="A0A1H9QSD6"/>
<feature type="transmembrane region" description="Helical" evidence="1">
    <location>
        <begin position="24"/>
        <end position="44"/>
    </location>
</feature>
<evidence type="ECO:0000313" key="2">
    <source>
        <dbReference type="EMBL" id="SER63386.1"/>
    </source>
</evidence>
<name>A0A1H9QSD6_9MICO</name>
<proteinExistence type="predicted"/>
<protein>
    <submittedName>
        <fullName evidence="2">Uncharacterized protein</fullName>
    </submittedName>
</protein>
<dbReference type="EMBL" id="FOHB01000001">
    <property type="protein sequence ID" value="SER63386.1"/>
    <property type="molecule type" value="Genomic_DNA"/>
</dbReference>
<sequence length="64" mass="6842">MSSSLVNLYTAAEEHTRELPMSPYMFGALALAGFALLLAVLWMFRGAAGHMSGGEAHTRASERG</sequence>
<keyword evidence="1" id="KW-0812">Transmembrane</keyword>
<dbReference type="RefSeq" id="WP_091755416.1">
    <property type="nucleotide sequence ID" value="NZ_FOHB01000001.1"/>
</dbReference>
<reference evidence="3" key="1">
    <citation type="submission" date="2016-10" db="EMBL/GenBank/DDBJ databases">
        <authorList>
            <person name="Varghese N."/>
            <person name="Submissions S."/>
        </authorList>
    </citation>
    <scope>NUCLEOTIDE SEQUENCE [LARGE SCALE GENOMIC DNA]</scope>
    <source>
        <strain evidence="3">CGMCC 1.6963</strain>
    </source>
</reference>
<evidence type="ECO:0000256" key="1">
    <source>
        <dbReference type="SAM" id="Phobius"/>
    </source>
</evidence>
<dbReference type="STRING" id="587636.SAMN05216199_0733"/>
<keyword evidence="1" id="KW-1133">Transmembrane helix</keyword>
<organism evidence="2 3">
    <name type="scientific">Pedococcus cremeus</name>
    <dbReference type="NCBI Taxonomy" id="587636"/>
    <lineage>
        <taxon>Bacteria</taxon>
        <taxon>Bacillati</taxon>
        <taxon>Actinomycetota</taxon>
        <taxon>Actinomycetes</taxon>
        <taxon>Micrococcales</taxon>
        <taxon>Intrasporangiaceae</taxon>
        <taxon>Pedococcus</taxon>
    </lineage>
</organism>